<evidence type="ECO:0000256" key="14">
    <source>
        <dbReference type="ARBA" id="ARBA00023136"/>
    </source>
</evidence>
<evidence type="ECO:0000256" key="15">
    <source>
        <dbReference type="ARBA" id="ARBA00023201"/>
    </source>
</evidence>
<evidence type="ECO:0000256" key="10">
    <source>
        <dbReference type="ARBA" id="ARBA00022753"/>
    </source>
</evidence>
<dbReference type="GO" id="GO:0055038">
    <property type="term" value="C:recycling endosome membrane"/>
    <property type="evidence" value="ECO:0007669"/>
    <property type="project" value="UniProtKB-SubCell"/>
</dbReference>
<dbReference type="AlphaFoldDB" id="G3IL20"/>
<feature type="transmembrane region" description="Helical" evidence="19">
    <location>
        <begin position="43"/>
        <end position="60"/>
    </location>
</feature>
<keyword evidence="4 18" id="KW-0813">Transport</keyword>
<dbReference type="InterPro" id="IPR006153">
    <property type="entry name" value="Cation/H_exchanger_TM"/>
</dbReference>
<evidence type="ECO:0000256" key="1">
    <source>
        <dbReference type="ARBA" id="ARBA00004195"/>
    </source>
</evidence>
<dbReference type="InterPro" id="IPR004709">
    <property type="entry name" value="NaH_exchanger"/>
</dbReference>
<keyword evidence="15 18" id="KW-0739">Sodium transport</keyword>
<reference evidence="22" key="1">
    <citation type="journal article" date="2011" name="Nat. Biotechnol.">
        <title>The genomic sequence of the Chinese hamster ovary (CHO)-K1 cell line.</title>
        <authorList>
            <person name="Xu X."/>
            <person name="Nagarajan H."/>
            <person name="Lewis N.E."/>
            <person name="Pan S."/>
            <person name="Cai Z."/>
            <person name="Liu X."/>
            <person name="Chen W."/>
            <person name="Xie M."/>
            <person name="Wang W."/>
            <person name="Hammond S."/>
            <person name="Andersen M.R."/>
            <person name="Neff N."/>
            <person name="Passarelli B."/>
            <person name="Koh W."/>
            <person name="Fan H.C."/>
            <person name="Wang J."/>
            <person name="Gui Y."/>
            <person name="Lee K.H."/>
            <person name="Betenbaugh M.J."/>
            <person name="Quake S.R."/>
            <person name="Famili I."/>
            <person name="Palsson B.O."/>
            <person name="Wang J."/>
        </authorList>
    </citation>
    <scope>NUCLEOTIDE SEQUENCE [LARGE SCALE GENOMIC DNA]</scope>
    <source>
        <strain evidence="22">CHO K1 cell line</strain>
    </source>
</reference>
<dbReference type="GO" id="GO:0031526">
    <property type="term" value="C:brush border membrane"/>
    <property type="evidence" value="ECO:0007669"/>
    <property type="project" value="TreeGrafter"/>
</dbReference>
<keyword evidence="9" id="KW-0732">Signal</keyword>
<dbReference type="GO" id="GO:0098719">
    <property type="term" value="P:sodium ion import across plasma membrane"/>
    <property type="evidence" value="ECO:0007669"/>
    <property type="project" value="TreeGrafter"/>
</dbReference>
<feature type="transmembrane region" description="Helical" evidence="19">
    <location>
        <begin position="180"/>
        <end position="204"/>
    </location>
</feature>
<dbReference type="GO" id="GO:0015386">
    <property type="term" value="F:potassium:proton antiporter activity"/>
    <property type="evidence" value="ECO:0007669"/>
    <property type="project" value="TreeGrafter"/>
</dbReference>
<evidence type="ECO:0000256" key="3">
    <source>
        <dbReference type="ARBA" id="ARBA00004520"/>
    </source>
</evidence>
<feature type="transmembrane region" description="Helical" evidence="19">
    <location>
        <begin position="299"/>
        <end position="323"/>
    </location>
</feature>
<feature type="transmembrane region" description="Helical" evidence="19">
    <location>
        <begin position="12"/>
        <end position="31"/>
    </location>
</feature>
<comment type="function">
    <text evidence="16">Plasma membrane Na(+)/H(+) antiporter. Exchanges intracellular H(+) ions for extracellular Na(+) in 1:1 stoichiometry, playing a key role in salt and fluid absorption and pH homeostasis. Major apical Na(+)/H(+) exchanger in kidney and intestine playing an important role in renal and intestine Na(+) absorption and blood pressure regulation.</text>
</comment>
<dbReference type="eggNOG" id="KOG1966">
    <property type="taxonomic scope" value="Eukaryota"/>
</dbReference>
<dbReference type="InterPro" id="IPR018422">
    <property type="entry name" value="Cation/H_exchanger_CPA1"/>
</dbReference>
<evidence type="ECO:0000313" key="22">
    <source>
        <dbReference type="Proteomes" id="UP000001075"/>
    </source>
</evidence>
<evidence type="ECO:0000256" key="19">
    <source>
        <dbReference type="SAM" id="Phobius"/>
    </source>
</evidence>
<dbReference type="GO" id="GO:0015385">
    <property type="term" value="F:sodium:proton antiporter activity"/>
    <property type="evidence" value="ECO:0007669"/>
    <property type="project" value="InterPro"/>
</dbReference>
<evidence type="ECO:0000256" key="18">
    <source>
        <dbReference type="RuleBase" id="RU003722"/>
    </source>
</evidence>
<proteinExistence type="inferred from homology"/>
<evidence type="ECO:0000256" key="4">
    <source>
        <dbReference type="ARBA" id="ARBA00022448"/>
    </source>
</evidence>
<dbReference type="STRING" id="10029.G3IL20"/>
<evidence type="ECO:0000256" key="7">
    <source>
        <dbReference type="ARBA" id="ARBA00022553"/>
    </source>
</evidence>
<evidence type="ECO:0000256" key="11">
    <source>
        <dbReference type="ARBA" id="ARBA00022989"/>
    </source>
</evidence>
<evidence type="ECO:0000256" key="12">
    <source>
        <dbReference type="ARBA" id="ARBA00023053"/>
    </source>
</evidence>
<evidence type="ECO:0000256" key="9">
    <source>
        <dbReference type="ARBA" id="ARBA00022729"/>
    </source>
</evidence>
<dbReference type="InParanoid" id="G3IL20"/>
<feature type="transmembrane region" description="Helical" evidence="19">
    <location>
        <begin position="107"/>
        <end position="129"/>
    </location>
</feature>
<evidence type="ECO:0000256" key="6">
    <source>
        <dbReference type="ARBA" id="ARBA00022475"/>
    </source>
</evidence>
<keyword evidence="6" id="KW-1003">Cell membrane</keyword>
<dbReference type="InterPro" id="IPR018410">
    <property type="entry name" value="Na/H_exchanger_3/5"/>
</dbReference>
<evidence type="ECO:0000256" key="8">
    <source>
        <dbReference type="ARBA" id="ARBA00022692"/>
    </source>
</evidence>
<keyword evidence="8 18" id="KW-0812">Transmembrane</keyword>
<feature type="domain" description="Cation/H+ exchanger transmembrane" evidence="20">
    <location>
        <begin position="4"/>
        <end position="391"/>
    </location>
</feature>
<gene>
    <name evidence="21" type="ORF">I79_024580</name>
</gene>
<dbReference type="PRINTS" id="PR01087">
    <property type="entry name" value="NAHEXCHNGR3"/>
</dbReference>
<feature type="non-terminal residue" evidence="21">
    <location>
        <position position="1"/>
    </location>
</feature>
<dbReference type="EMBL" id="JH003845">
    <property type="protein sequence ID" value="EGV95218.1"/>
    <property type="molecule type" value="Genomic_DNA"/>
</dbReference>
<feature type="transmembrane region" description="Helical" evidence="19">
    <location>
        <begin position="366"/>
        <end position="389"/>
    </location>
</feature>
<feature type="transmembrane region" description="Helical" evidence="19">
    <location>
        <begin position="72"/>
        <end position="95"/>
    </location>
</feature>
<evidence type="ECO:0000256" key="13">
    <source>
        <dbReference type="ARBA" id="ARBA00023065"/>
    </source>
</evidence>
<keyword evidence="14 19" id="KW-0472">Membrane</keyword>
<dbReference type="Proteomes" id="UP000001075">
    <property type="component" value="Unassembled WGS sequence"/>
</dbReference>
<feature type="transmembrane region" description="Helical" evidence="19">
    <location>
        <begin position="273"/>
        <end position="293"/>
    </location>
</feature>
<evidence type="ECO:0000256" key="16">
    <source>
        <dbReference type="ARBA" id="ARBA00045831"/>
    </source>
</evidence>
<keyword evidence="13 18" id="KW-0406">Ion transport</keyword>
<evidence type="ECO:0000256" key="5">
    <source>
        <dbReference type="ARBA" id="ARBA00022449"/>
    </source>
</evidence>
<dbReference type="PANTHER" id="PTHR10110">
    <property type="entry name" value="SODIUM/HYDROGEN EXCHANGER"/>
    <property type="match status" value="1"/>
</dbReference>
<keyword evidence="5 18" id="KW-0050">Antiport</keyword>
<name>G3IL20_CRIGR</name>
<organism evidence="21 22">
    <name type="scientific">Cricetulus griseus</name>
    <name type="common">Chinese hamster</name>
    <name type="synonym">Cricetulus barabensis griseus</name>
    <dbReference type="NCBI Taxonomy" id="10029"/>
    <lineage>
        <taxon>Eukaryota</taxon>
        <taxon>Metazoa</taxon>
        <taxon>Chordata</taxon>
        <taxon>Craniata</taxon>
        <taxon>Vertebrata</taxon>
        <taxon>Euteleostomi</taxon>
        <taxon>Mammalia</taxon>
        <taxon>Eutheria</taxon>
        <taxon>Euarchontoglires</taxon>
        <taxon>Glires</taxon>
        <taxon>Rodentia</taxon>
        <taxon>Myomorpha</taxon>
        <taxon>Muroidea</taxon>
        <taxon>Cricetidae</taxon>
        <taxon>Cricetinae</taxon>
        <taxon>Cricetulus</taxon>
    </lineage>
</organism>
<keyword evidence="7" id="KW-0597">Phosphoprotein</keyword>
<accession>G3IL20</accession>
<evidence type="ECO:0000259" key="20">
    <source>
        <dbReference type="Pfam" id="PF00999"/>
    </source>
</evidence>
<dbReference type="NCBIfam" id="TIGR00840">
    <property type="entry name" value="b_cpa1"/>
    <property type="match status" value="1"/>
</dbReference>
<evidence type="ECO:0000313" key="21">
    <source>
        <dbReference type="EMBL" id="EGV95218.1"/>
    </source>
</evidence>
<comment type="similarity">
    <text evidence="18">Belongs to the monovalent cation:proton antiporter 1 (CPA1) transporter (TC 2.A.36) family.</text>
</comment>
<feature type="transmembrane region" description="Helical" evidence="19">
    <location>
        <begin position="136"/>
        <end position="160"/>
    </location>
</feature>
<keyword evidence="11 19" id="KW-1133">Transmembrane helix</keyword>
<dbReference type="PANTHER" id="PTHR10110:SF90">
    <property type="entry name" value="SODIUM_HYDROGEN EXCHANGER 3"/>
    <property type="match status" value="1"/>
</dbReference>
<feature type="transmembrane region" description="Helical" evidence="19">
    <location>
        <begin position="335"/>
        <end position="354"/>
    </location>
</feature>
<dbReference type="Pfam" id="PF00999">
    <property type="entry name" value="Na_H_Exchanger"/>
    <property type="match status" value="1"/>
</dbReference>
<dbReference type="Gene3D" id="6.10.140.1330">
    <property type="match status" value="1"/>
</dbReference>
<protein>
    <recommendedName>
        <fullName evidence="18">Sodium/hydrogen exchanger</fullName>
    </recommendedName>
</protein>
<keyword evidence="12" id="KW-0915">Sodium</keyword>
<dbReference type="GO" id="GO:0031901">
    <property type="term" value="C:early endosome membrane"/>
    <property type="evidence" value="ECO:0007669"/>
    <property type="project" value="UniProtKB-SubCell"/>
</dbReference>
<evidence type="ECO:0000256" key="17">
    <source>
        <dbReference type="ARBA" id="ARBA00047524"/>
    </source>
</evidence>
<dbReference type="FunCoup" id="G3IL20">
    <property type="interactions" value="75"/>
</dbReference>
<comment type="catalytic activity">
    <reaction evidence="17">
        <text>Na(+)(in) + H(+)(out) = Na(+)(out) + H(+)(in)</text>
        <dbReference type="Rhea" id="RHEA:29419"/>
        <dbReference type="ChEBI" id="CHEBI:15378"/>
        <dbReference type="ChEBI" id="CHEBI:29101"/>
    </reaction>
</comment>
<evidence type="ECO:0000256" key="2">
    <source>
        <dbReference type="ARBA" id="ARBA00004424"/>
    </source>
</evidence>
<sequence length="612" mass="67954">FHLSHKVTSVVPESALLIVLGLVLGGIVWAADHIASFTLTPTLFFFYLLPPIVLDAGYFMPNRLFFGNLGTILLYAVIGTIWNAATTGLSLYGVFLSGLMGELKIGLLDFLLFGSLIAAVDPVAVLAVFEEVHVNEVLFIIVFGESLLNDAVTVVLYNVFESFVTLGGDKVTGVDCVKGIVSFFVVSLGGTLVGVIFAFLLSLVTRFTKHVRIIEPGFVFVISYLSYLTSEMLSLSAILAITFCGICCQKYVKANISEQSATTVRYTMKMLASGAETIIFMFLGISAVDPLIWTWNTAFVLLTLVFISVYRAIGVVLQTWILNRYRMVQLETIDQVVMSYGGLRGAVAYALVVLLDEKKVKEKNLFVSTTLIVVFFTVIFQGLTIKPLVQWLKVKRSEQREPKLNEKLHGRYKHLYSRHELTPNEDEKQDKEIFHRTMRKRLESFKSAKLGINQNKKAAKLYKRERAQKRVTQALTHRSPEACPRVGHPLLPSSPCSLHGWLAHVPRVPPHLSASLQLPLPQVNRGRGQSTGSRPVRTLGLRLRAVYTVGAPSRGRALAAAQLCLSSLLFRALLNCRHTLWSKKRRRCDRCLAGGQFKKSPSVAPPQPARVS</sequence>
<keyword evidence="10" id="KW-0967">Endosome</keyword>
<dbReference type="PRINTS" id="PR01084">
    <property type="entry name" value="NAHEXCHNGR"/>
</dbReference>
<comment type="subcellular location">
    <subcellularLocation>
        <location evidence="2">Apical cell membrane</location>
        <topology evidence="2">Multi-pass membrane protein</topology>
    </subcellularLocation>
    <subcellularLocation>
        <location evidence="3">Early endosome membrane</location>
        <topology evidence="3">Multi-pass membrane protein</topology>
    </subcellularLocation>
    <subcellularLocation>
        <location evidence="1">Recycling endosome membrane</location>
        <topology evidence="1">Multi-pass membrane protein</topology>
    </subcellularLocation>
</comment>
<dbReference type="GO" id="GO:0051453">
    <property type="term" value="P:regulation of intracellular pH"/>
    <property type="evidence" value="ECO:0007669"/>
    <property type="project" value="TreeGrafter"/>
</dbReference>